<proteinExistence type="predicted"/>
<dbReference type="RefSeq" id="WP_212506241.1">
    <property type="nucleotide sequence ID" value="NZ_CP060696.1"/>
</dbReference>
<keyword evidence="2" id="KW-1185">Reference proteome</keyword>
<dbReference type="AlphaFoldDB" id="A0A7G9WER0"/>
<accession>A0A7G9WER0</accession>
<dbReference type="KEGG" id="caml:H6X83_09425"/>
<organism evidence="1 2">
    <name type="scientific">Caproicibacterium amylolyticum</name>
    <dbReference type="NCBI Taxonomy" id="2766537"/>
    <lineage>
        <taxon>Bacteria</taxon>
        <taxon>Bacillati</taxon>
        <taxon>Bacillota</taxon>
        <taxon>Clostridia</taxon>
        <taxon>Eubacteriales</taxon>
        <taxon>Oscillospiraceae</taxon>
        <taxon>Caproicibacterium</taxon>
    </lineage>
</organism>
<reference evidence="1 2" key="1">
    <citation type="submission" date="2020-08" db="EMBL/GenBank/DDBJ databases">
        <authorList>
            <person name="Ren C."/>
            <person name="Gu Y."/>
            <person name="Xu Y."/>
        </authorList>
    </citation>
    <scope>NUCLEOTIDE SEQUENCE [LARGE SCALE GENOMIC DNA]</scope>
    <source>
        <strain evidence="1 2">LBM18003</strain>
    </source>
</reference>
<sequence>MGGAFLMYPMPFPGFLSLPKKAAESNRPFILFEKYEMSAKFCIGYFHMPCSVHKLML</sequence>
<evidence type="ECO:0000313" key="1">
    <source>
        <dbReference type="EMBL" id="QNO17172.1"/>
    </source>
</evidence>
<dbReference type="Proteomes" id="UP000516046">
    <property type="component" value="Chromosome"/>
</dbReference>
<evidence type="ECO:0000313" key="2">
    <source>
        <dbReference type="Proteomes" id="UP000516046"/>
    </source>
</evidence>
<name>A0A7G9WER0_9FIRM</name>
<gene>
    <name evidence="1" type="ORF">H6X83_09425</name>
</gene>
<protein>
    <submittedName>
        <fullName evidence="1">Uncharacterized protein</fullName>
    </submittedName>
</protein>
<dbReference type="EMBL" id="CP060696">
    <property type="protein sequence ID" value="QNO17172.1"/>
    <property type="molecule type" value="Genomic_DNA"/>
</dbReference>